<reference evidence="2" key="2">
    <citation type="submission" date="2015-01" db="EMBL/GenBank/DDBJ databases">
        <title>Evolutionary Origins and Diversification of the Mycorrhizal Mutualists.</title>
        <authorList>
            <consortium name="DOE Joint Genome Institute"/>
            <consortium name="Mycorrhizal Genomics Consortium"/>
            <person name="Kohler A."/>
            <person name="Kuo A."/>
            <person name="Nagy L.G."/>
            <person name="Floudas D."/>
            <person name="Copeland A."/>
            <person name="Barry K.W."/>
            <person name="Cichocki N."/>
            <person name="Veneault-Fourrey C."/>
            <person name="LaButti K."/>
            <person name="Lindquist E.A."/>
            <person name="Lipzen A."/>
            <person name="Lundell T."/>
            <person name="Morin E."/>
            <person name="Murat C."/>
            <person name="Riley R."/>
            <person name="Ohm R."/>
            <person name="Sun H."/>
            <person name="Tunlid A."/>
            <person name="Henrissat B."/>
            <person name="Grigoriev I.V."/>
            <person name="Hibbett D.S."/>
            <person name="Martin F."/>
        </authorList>
    </citation>
    <scope>NUCLEOTIDE SEQUENCE [LARGE SCALE GENOMIC DNA]</scope>
    <source>
        <strain evidence="2">Foug A</strain>
    </source>
</reference>
<evidence type="ECO:0000313" key="1">
    <source>
        <dbReference type="EMBL" id="KIM63422.1"/>
    </source>
</evidence>
<dbReference type="InParanoid" id="A0A0C3AEP1"/>
<dbReference type="AlphaFoldDB" id="A0A0C3AEP1"/>
<protein>
    <submittedName>
        <fullName evidence="1">Uncharacterized protein</fullName>
    </submittedName>
</protein>
<sequence>MAGAAGPSSSLLALPTLRLQPSPLLIPTAFPGPSHQLSPLLGFATPSPIIPAPLSLPPDIPERSVKHAKVSNALWTQELKDKFQHDLCLAIISSGISWNAISDVQLRHFLAKWIPGVEIPDCRKLSGPILDKQVTHIISKTRLHTTGRFATGQCNGWKNIAKASVVTSMIIVDFEGVLLRTHNISAEAKTGRNLLQHVMEDIKYAEKEYEVTIAAWCTDAAGDAKKMCKDLIKQMPWIISLNCSAHQVNLVICNLFKLKSAYLKSVDKATKVIKWFNHHSCALGLLWKEQLGTYQKILTLIQPVITRWTCHFLSTRHLLETSGALHSCCIKEEKELKKCGGDWQQDKAKARKIIQTVLDVEFWTDITLVKIHLEPLVAANILQSSNAHLDTTLLTWGNLYRIYSDPALDDVVCAQVLSSLSKRWLQMDQDMFISAVIMNPYVRGKGFARGNLLLSPVGLYNITKHTCKHML</sequence>
<proteinExistence type="predicted"/>
<dbReference type="SUPFAM" id="SSF53098">
    <property type="entry name" value="Ribonuclease H-like"/>
    <property type="match status" value="1"/>
</dbReference>
<reference evidence="1 2" key="1">
    <citation type="submission" date="2014-04" db="EMBL/GenBank/DDBJ databases">
        <authorList>
            <consortium name="DOE Joint Genome Institute"/>
            <person name="Kuo A."/>
            <person name="Kohler A."/>
            <person name="Nagy L.G."/>
            <person name="Floudas D."/>
            <person name="Copeland A."/>
            <person name="Barry K.W."/>
            <person name="Cichocki N."/>
            <person name="Veneault-Fourrey C."/>
            <person name="LaButti K."/>
            <person name="Lindquist E.A."/>
            <person name="Lipzen A."/>
            <person name="Lundell T."/>
            <person name="Morin E."/>
            <person name="Murat C."/>
            <person name="Sun H."/>
            <person name="Tunlid A."/>
            <person name="Henrissat B."/>
            <person name="Grigoriev I.V."/>
            <person name="Hibbett D.S."/>
            <person name="Martin F."/>
            <person name="Nordberg H.P."/>
            <person name="Cantor M.N."/>
            <person name="Hua S.X."/>
        </authorList>
    </citation>
    <scope>NUCLEOTIDE SEQUENCE [LARGE SCALE GENOMIC DNA]</scope>
    <source>
        <strain evidence="1 2">Foug A</strain>
    </source>
</reference>
<evidence type="ECO:0000313" key="2">
    <source>
        <dbReference type="Proteomes" id="UP000053989"/>
    </source>
</evidence>
<dbReference type="Proteomes" id="UP000053989">
    <property type="component" value="Unassembled WGS sequence"/>
</dbReference>
<gene>
    <name evidence="1" type="ORF">SCLCIDRAFT_24316</name>
</gene>
<keyword evidence="2" id="KW-1185">Reference proteome</keyword>
<accession>A0A0C3AEP1</accession>
<dbReference type="OrthoDB" id="2423954at2759"/>
<dbReference type="STRING" id="1036808.A0A0C3AEP1"/>
<dbReference type="InterPro" id="IPR012337">
    <property type="entry name" value="RNaseH-like_sf"/>
</dbReference>
<organism evidence="1 2">
    <name type="scientific">Scleroderma citrinum Foug A</name>
    <dbReference type="NCBI Taxonomy" id="1036808"/>
    <lineage>
        <taxon>Eukaryota</taxon>
        <taxon>Fungi</taxon>
        <taxon>Dikarya</taxon>
        <taxon>Basidiomycota</taxon>
        <taxon>Agaricomycotina</taxon>
        <taxon>Agaricomycetes</taxon>
        <taxon>Agaricomycetidae</taxon>
        <taxon>Boletales</taxon>
        <taxon>Sclerodermatineae</taxon>
        <taxon>Sclerodermataceae</taxon>
        <taxon>Scleroderma</taxon>
    </lineage>
</organism>
<dbReference type="HOGENOM" id="CLU_580272_0_0_1"/>
<name>A0A0C3AEP1_9AGAM</name>
<dbReference type="EMBL" id="KN822035">
    <property type="protein sequence ID" value="KIM63422.1"/>
    <property type="molecule type" value="Genomic_DNA"/>
</dbReference>